<comment type="caution">
    <text evidence="2">The sequence shown here is derived from an EMBL/GenBank/DDBJ whole genome shotgun (WGS) entry which is preliminary data.</text>
</comment>
<proteinExistence type="predicted"/>
<dbReference type="Proteomes" id="UP000092124">
    <property type="component" value="Unassembled WGS sequence"/>
</dbReference>
<name>A0A1A6GHN3_NEOLE</name>
<dbReference type="EMBL" id="LZPO01096789">
    <property type="protein sequence ID" value="OBS65369.1"/>
    <property type="molecule type" value="Genomic_DNA"/>
</dbReference>
<protein>
    <submittedName>
        <fullName evidence="2">Uncharacterized protein</fullName>
    </submittedName>
</protein>
<reference evidence="2 3" key="1">
    <citation type="submission" date="2016-06" db="EMBL/GenBank/DDBJ databases">
        <title>The Draft Genome Sequence and Annotation of the Desert Woodrat Neotoma lepida.</title>
        <authorList>
            <person name="Campbell M."/>
            <person name="Oakeson K.F."/>
            <person name="Yandell M."/>
            <person name="Halpert J.R."/>
            <person name="Dearing D."/>
        </authorList>
    </citation>
    <scope>NUCLEOTIDE SEQUENCE [LARGE SCALE GENOMIC DNA]</scope>
    <source>
        <strain evidence="2">417</strain>
        <tissue evidence="2">Liver</tissue>
    </source>
</reference>
<dbReference type="GO" id="GO:0016020">
    <property type="term" value="C:membrane"/>
    <property type="evidence" value="ECO:0007669"/>
    <property type="project" value="TreeGrafter"/>
</dbReference>
<dbReference type="OrthoDB" id="9748577at2759"/>
<dbReference type="InterPro" id="IPR051757">
    <property type="entry name" value="Beta-gal_alpha2-3_sialyltrans"/>
</dbReference>
<keyword evidence="1" id="KW-0732">Signal</keyword>
<accession>A0A1A6GHN3</accession>
<evidence type="ECO:0000256" key="1">
    <source>
        <dbReference type="SAM" id="SignalP"/>
    </source>
</evidence>
<dbReference type="AlphaFoldDB" id="A0A1A6GHN3"/>
<dbReference type="STRING" id="56216.A0A1A6GHN3"/>
<feature type="non-terminal residue" evidence="2">
    <location>
        <position position="225"/>
    </location>
</feature>
<dbReference type="GO" id="GO:0097503">
    <property type="term" value="P:sialylation"/>
    <property type="evidence" value="ECO:0007669"/>
    <property type="project" value="TreeGrafter"/>
</dbReference>
<evidence type="ECO:0000313" key="3">
    <source>
        <dbReference type="Proteomes" id="UP000092124"/>
    </source>
</evidence>
<keyword evidence="3" id="KW-1185">Reference proteome</keyword>
<evidence type="ECO:0000313" key="2">
    <source>
        <dbReference type="EMBL" id="OBS65369.1"/>
    </source>
</evidence>
<feature type="signal peptide" evidence="1">
    <location>
        <begin position="1"/>
        <end position="21"/>
    </location>
</feature>
<sequence length="225" mass="25770">MEYCWVFWGLILWLMAPYLDWTHESAPQQEWTYMVPQHCNWLCFKFGEHGCPSRTPNCSTCHYTVGGWNWFEACYEKTMGYLRRTKALWWLVSGQHWALSPSLFLLSPSSSPSLWPKPLLLAAGLNSVSELGKVWKKLSEVISRPPLYQFDFLCVSCALLGNSGLSNTNQFHVALRMSQDTIHSSEADMRSQTTGPFTCLGNASHQGSWRQQWLLELADLVPRVT</sequence>
<feature type="chain" id="PRO_5008345614" evidence="1">
    <location>
        <begin position="22"/>
        <end position="225"/>
    </location>
</feature>
<organism evidence="2 3">
    <name type="scientific">Neotoma lepida</name>
    <name type="common">Desert woodrat</name>
    <dbReference type="NCBI Taxonomy" id="56216"/>
    <lineage>
        <taxon>Eukaryota</taxon>
        <taxon>Metazoa</taxon>
        <taxon>Chordata</taxon>
        <taxon>Craniata</taxon>
        <taxon>Vertebrata</taxon>
        <taxon>Euteleostomi</taxon>
        <taxon>Mammalia</taxon>
        <taxon>Eutheria</taxon>
        <taxon>Euarchontoglires</taxon>
        <taxon>Glires</taxon>
        <taxon>Rodentia</taxon>
        <taxon>Myomorpha</taxon>
        <taxon>Muroidea</taxon>
        <taxon>Cricetidae</taxon>
        <taxon>Neotominae</taxon>
        <taxon>Neotoma</taxon>
    </lineage>
</organism>
<dbReference type="PANTHER" id="PTHR46032:SF7">
    <property type="entry name" value="RIKEN CDNA 6430550D23 GENE"/>
    <property type="match status" value="1"/>
</dbReference>
<dbReference type="PANTHER" id="PTHR46032">
    <property type="entry name" value="ALPHA-2,3-SIALYLTRANSFERASE ST3GAL I ISOFORM X1"/>
    <property type="match status" value="1"/>
</dbReference>
<gene>
    <name evidence="2" type="ORF">A6R68_06086</name>
</gene>
<dbReference type="GO" id="GO:0003836">
    <property type="term" value="F:beta-galactoside (CMP) alpha-2,3-sialyltransferase activity"/>
    <property type="evidence" value="ECO:0007669"/>
    <property type="project" value="TreeGrafter"/>
</dbReference>